<keyword evidence="2" id="KW-0231">Viral genome packaging</keyword>
<keyword evidence="1" id="KW-1188">Viral release from host cell</keyword>
<proteinExistence type="predicted"/>
<dbReference type="RefSeq" id="WP_165366588.1">
    <property type="nucleotide sequence ID" value="NZ_CP011524.1"/>
</dbReference>
<organism evidence="3 4">
    <name type="scientific">Intestinimonas butyriciproducens</name>
    <dbReference type="NCBI Taxonomy" id="1297617"/>
    <lineage>
        <taxon>Bacteria</taxon>
        <taxon>Bacillati</taxon>
        <taxon>Bacillota</taxon>
        <taxon>Clostridia</taxon>
        <taxon>Eubacteriales</taxon>
        <taxon>Intestinimonas</taxon>
    </lineage>
</organism>
<dbReference type="InterPro" id="IPR052404">
    <property type="entry name" value="SPP1-like_terminase"/>
</dbReference>
<dbReference type="PANTHER" id="PTHR41328:SF2">
    <property type="entry name" value="TERMINASE SMALL SUBUNIT"/>
    <property type="match status" value="1"/>
</dbReference>
<evidence type="ECO:0000313" key="4">
    <source>
        <dbReference type="Proteomes" id="UP000245778"/>
    </source>
</evidence>
<dbReference type="Pfam" id="PF03592">
    <property type="entry name" value="Terminase_2"/>
    <property type="match status" value="1"/>
</dbReference>
<reference evidence="3 4" key="1">
    <citation type="submission" date="2018-04" db="EMBL/GenBank/DDBJ databases">
        <title>Genomic Encyclopedia of Type Strains, Phase IV (KMG-IV): sequencing the most valuable type-strain genomes for metagenomic binning, comparative biology and taxonomic classification.</title>
        <authorList>
            <person name="Goeker M."/>
        </authorList>
    </citation>
    <scope>NUCLEOTIDE SEQUENCE [LARGE SCALE GENOMIC DNA]</scope>
    <source>
        <strain evidence="3 4">DSM 26588</strain>
    </source>
</reference>
<dbReference type="GO" id="GO:0051276">
    <property type="term" value="P:chromosome organization"/>
    <property type="evidence" value="ECO:0007669"/>
    <property type="project" value="InterPro"/>
</dbReference>
<protein>
    <submittedName>
        <fullName evidence="3">Phage terminase small subunit</fullName>
    </submittedName>
</protein>
<evidence type="ECO:0000313" key="3">
    <source>
        <dbReference type="EMBL" id="PVY58579.1"/>
    </source>
</evidence>
<accession>A0A2U1CCD5</accession>
<name>A0A2U1CCD5_9FIRM</name>
<dbReference type="PANTHER" id="PTHR41328">
    <property type="entry name" value="TERMINASE SMALL SUBUNIT-RELATED"/>
    <property type="match status" value="1"/>
</dbReference>
<gene>
    <name evidence="3" type="ORF">C7373_104175</name>
</gene>
<sequence length="134" mass="14897">MNQRKRAFCEAYLLSGNATKAAVEAGYSSKTARSTGQRLLTFADVQEYLEQRNKEISAANTADVEEIRRFWTATMRDGGARTGERLKASELLAKSYGAFLDRVGIDGDISIQAAMRDLTTEELRQLAQLDGDPW</sequence>
<dbReference type="Proteomes" id="UP000245778">
    <property type="component" value="Unassembled WGS sequence"/>
</dbReference>
<comment type="caution">
    <text evidence="3">The sequence shown here is derived from an EMBL/GenBank/DDBJ whole genome shotgun (WGS) entry which is preliminary data.</text>
</comment>
<dbReference type="InterPro" id="IPR038713">
    <property type="entry name" value="Terminase_Gp1_N_sf"/>
</dbReference>
<dbReference type="AlphaFoldDB" id="A0A2U1CCD5"/>
<evidence type="ECO:0000256" key="1">
    <source>
        <dbReference type="ARBA" id="ARBA00022612"/>
    </source>
</evidence>
<dbReference type="EMBL" id="QEKK01000004">
    <property type="protein sequence ID" value="PVY58579.1"/>
    <property type="molecule type" value="Genomic_DNA"/>
</dbReference>
<dbReference type="Gene3D" id="1.10.10.1400">
    <property type="entry name" value="Terminase, small subunit, N-terminal DNA-binding domain, HTH motif"/>
    <property type="match status" value="1"/>
</dbReference>
<dbReference type="InterPro" id="IPR005335">
    <property type="entry name" value="Terminase_ssu"/>
</dbReference>
<dbReference type="GeneID" id="93228921"/>
<evidence type="ECO:0000256" key="2">
    <source>
        <dbReference type="ARBA" id="ARBA00023219"/>
    </source>
</evidence>